<proteinExistence type="predicted"/>
<protein>
    <submittedName>
        <fullName evidence="1">Uncharacterized protein</fullName>
    </submittedName>
</protein>
<evidence type="ECO:0000313" key="2">
    <source>
        <dbReference type="Proteomes" id="UP001176961"/>
    </source>
</evidence>
<reference evidence="1" key="1">
    <citation type="submission" date="2023-07" db="EMBL/GenBank/DDBJ databases">
        <authorList>
            <consortium name="CYATHOMIX"/>
        </authorList>
    </citation>
    <scope>NUCLEOTIDE SEQUENCE</scope>
    <source>
        <strain evidence="1">N/A</strain>
    </source>
</reference>
<gene>
    <name evidence="1" type="ORF">CYNAS_LOCUS21200</name>
</gene>
<dbReference type="AlphaFoldDB" id="A0AA36MHC9"/>
<dbReference type="EMBL" id="CATQJL010000326">
    <property type="protein sequence ID" value="CAJ0609217.1"/>
    <property type="molecule type" value="Genomic_DNA"/>
</dbReference>
<accession>A0AA36MHC9</accession>
<organism evidence="1 2">
    <name type="scientific">Cylicocyclus nassatus</name>
    <name type="common">Nematode worm</name>
    <dbReference type="NCBI Taxonomy" id="53992"/>
    <lineage>
        <taxon>Eukaryota</taxon>
        <taxon>Metazoa</taxon>
        <taxon>Ecdysozoa</taxon>
        <taxon>Nematoda</taxon>
        <taxon>Chromadorea</taxon>
        <taxon>Rhabditida</taxon>
        <taxon>Rhabditina</taxon>
        <taxon>Rhabditomorpha</taxon>
        <taxon>Strongyloidea</taxon>
        <taxon>Strongylidae</taxon>
        <taxon>Cylicocyclus</taxon>
    </lineage>
</organism>
<dbReference type="Proteomes" id="UP001176961">
    <property type="component" value="Unassembled WGS sequence"/>
</dbReference>
<evidence type="ECO:0000313" key="1">
    <source>
        <dbReference type="EMBL" id="CAJ0609217.1"/>
    </source>
</evidence>
<comment type="caution">
    <text evidence="1">The sequence shown here is derived from an EMBL/GenBank/DDBJ whole genome shotgun (WGS) entry which is preliminary data.</text>
</comment>
<sequence length="112" mass="12724">MSNNVVNPLLYAWLNPTFRKLVVSTIFGRVGKRGSSRMINRPWVYRNLPAKSQIEKLNDSQAPVTAETLMTNVPSKLKELSLVTNEYNLQAKQMTTQSDSKLIEYDDGDTFV</sequence>
<keyword evidence="2" id="KW-1185">Reference proteome</keyword>
<name>A0AA36MHC9_CYLNA</name>